<dbReference type="GO" id="GO:1902387">
    <property type="term" value="F:ceramide 1-phosphate binding"/>
    <property type="evidence" value="ECO:0007669"/>
    <property type="project" value="TreeGrafter"/>
</dbReference>
<organism evidence="3 4">
    <name type="scientific">Rhizophagus irregularis</name>
    <dbReference type="NCBI Taxonomy" id="588596"/>
    <lineage>
        <taxon>Eukaryota</taxon>
        <taxon>Fungi</taxon>
        <taxon>Fungi incertae sedis</taxon>
        <taxon>Mucoromycota</taxon>
        <taxon>Glomeromycotina</taxon>
        <taxon>Glomeromycetes</taxon>
        <taxon>Glomerales</taxon>
        <taxon>Glomeraceae</taxon>
        <taxon>Rhizophagus</taxon>
    </lineage>
</organism>
<accession>A0A915ZNF5</accession>
<dbReference type="GO" id="GO:0016020">
    <property type="term" value="C:membrane"/>
    <property type="evidence" value="ECO:0007669"/>
    <property type="project" value="TreeGrafter"/>
</dbReference>
<dbReference type="EMBL" id="CAGKOT010000043">
    <property type="protein sequence ID" value="CAB5380997.1"/>
    <property type="molecule type" value="Genomic_DNA"/>
</dbReference>
<proteinExistence type="predicted"/>
<dbReference type="SMR" id="A0A915ZNF5"/>
<protein>
    <recommendedName>
        <fullName evidence="2">Glycolipid transfer protein domain-containing protein</fullName>
    </recommendedName>
</protein>
<dbReference type="SUPFAM" id="SSF110004">
    <property type="entry name" value="Glycolipid transfer protein, GLTP"/>
    <property type="match status" value="1"/>
</dbReference>
<name>A0A915ZNF5_9GLOM</name>
<dbReference type="Proteomes" id="UP000684084">
    <property type="component" value="Unassembled WGS sequence"/>
</dbReference>
<dbReference type="OrthoDB" id="205255at2759"/>
<dbReference type="GO" id="GO:0005829">
    <property type="term" value="C:cytosol"/>
    <property type="evidence" value="ECO:0007669"/>
    <property type="project" value="TreeGrafter"/>
</dbReference>
<gene>
    <name evidence="3" type="ORF">CHRIB12_LOCUS17349</name>
</gene>
<dbReference type="InterPro" id="IPR036497">
    <property type="entry name" value="GLTP_sf"/>
</dbReference>
<evidence type="ECO:0000313" key="3">
    <source>
        <dbReference type="EMBL" id="CAB5380997.1"/>
    </source>
</evidence>
<dbReference type="PANTHER" id="PTHR10219">
    <property type="entry name" value="GLYCOLIPID TRANSFER PROTEIN-RELATED"/>
    <property type="match status" value="1"/>
</dbReference>
<dbReference type="PANTHER" id="PTHR10219:SF25">
    <property type="entry name" value="PLECKSTRIN HOMOLOGY DOMAIN-CONTAINING FAMILY A MEMBER 8"/>
    <property type="match status" value="1"/>
</dbReference>
<dbReference type="FunFam" id="1.10.3520.10:FF:000001">
    <property type="entry name" value="Pleckstrin domain-containing family A member 8"/>
    <property type="match status" value="1"/>
</dbReference>
<dbReference type="Pfam" id="PF08718">
    <property type="entry name" value="GLTP"/>
    <property type="match status" value="1"/>
</dbReference>
<sequence length="199" mass="23095">MTYFDNLQRNYTDVPITEDGIETIPFIEATNGLVKLFDLLGSKAFNVVQSDMNGNIEKIKNRYEADPTKSPTLEKLVINEQGEKKRTATEGLLWLKRGLEFTSVALRRSINDENEELTVSFTEAYGVTLRPFHSMLVRPIFGLAMKACPYRKDFFEKLGDDQEKVKQQYEEWLLAFEKVVQRLNNFYTEGGYDKGRWKL</sequence>
<evidence type="ECO:0000259" key="2">
    <source>
        <dbReference type="Pfam" id="PF08718"/>
    </source>
</evidence>
<comment type="caution">
    <text evidence="3">The sequence shown here is derived from an EMBL/GenBank/DDBJ whole genome shotgun (WGS) entry which is preliminary data.</text>
</comment>
<evidence type="ECO:0000313" key="4">
    <source>
        <dbReference type="Proteomes" id="UP000684084"/>
    </source>
</evidence>
<reference evidence="3" key="1">
    <citation type="submission" date="2020-05" db="EMBL/GenBank/DDBJ databases">
        <authorList>
            <person name="Rincon C."/>
            <person name="Sanders R I."/>
            <person name="Robbins C."/>
            <person name="Chaturvedi A."/>
        </authorList>
    </citation>
    <scope>NUCLEOTIDE SEQUENCE</scope>
    <source>
        <strain evidence="3">CHB12</strain>
    </source>
</reference>
<dbReference type="InterPro" id="IPR014830">
    <property type="entry name" value="Glycolipid_transfer_prot_dom"/>
</dbReference>
<dbReference type="Gene3D" id="1.10.3520.10">
    <property type="entry name" value="Glycolipid transfer protein"/>
    <property type="match status" value="1"/>
</dbReference>
<feature type="domain" description="Glycolipid transfer protein" evidence="2">
    <location>
        <begin position="21"/>
        <end position="159"/>
    </location>
</feature>
<dbReference type="VEuPathDB" id="FungiDB:RhiirFUN_014442"/>
<dbReference type="AlphaFoldDB" id="A0A915ZNF5"/>
<dbReference type="GO" id="GO:1902388">
    <property type="term" value="F:ceramide 1-phosphate transfer activity"/>
    <property type="evidence" value="ECO:0007669"/>
    <property type="project" value="TreeGrafter"/>
</dbReference>
<keyword evidence="1" id="KW-0813">Transport</keyword>
<evidence type="ECO:0000256" key="1">
    <source>
        <dbReference type="ARBA" id="ARBA00022448"/>
    </source>
</evidence>